<dbReference type="eggNOG" id="COG4624">
    <property type="taxonomic scope" value="Bacteria"/>
</dbReference>
<dbReference type="Pfam" id="PF02906">
    <property type="entry name" value="Fe_hyd_lg_C"/>
    <property type="match status" value="1"/>
</dbReference>
<dbReference type="InterPro" id="IPR050340">
    <property type="entry name" value="Cytosolic_Fe-S_CAF"/>
</dbReference>
<protein>
    <submittedName>
        <fullName evidence="5">Ferredoxin hydrogenase large subunit protein</fullName>
        <ecNumber evidence="5">1.12.7.2</ecNumber>
    </submittedName>
</protein>
<dbReference type="Pfam" id="PF00037">
    <property type="entry name" value="Fer4"/>
    <property type="match status" value="2"/>
</dbReference>
<evidence type="ECO:0000256" key="1">
    <source>
        <dbReference type="ARBA" id="ARBA00022723"/>
    </source>
</evidence>
<feature type="domain" description="4Fe-4S ferredoxin-type" evidence="4">
    <location>
        <begin position="141"/>
        <end position="171"/>
    </location>
</feature>
<sequence length="482" mass="52814">MAQSGSQLTKIRRTLLQEVALLAFNDQLIDQIDTLPQKIVKDGMSYRCCKHKEMAIVKDRIALALGEIPTVNYYKYQLSEIAQQRYEQVSDDKQKHSIHIIEEACDKCPIDKMVVTNACRNCVAHHCINSCKKGAIRIMGDKAFIDKETCIECGLCVKACPYGAILEIERPCSRVCGADAIVPGDTSTATINYDDCVECGACIEACPFGAISVRSDLLKVIDLLKEHPVIAFVAPSIIGQFGPMVTFDKIRTGLLELGFDDVVEVAIGADEVIKTEGEELLDRLEENGGTTFNSCCPSFKQLVYKHFPELIAHVSTTPSPMLVSVLNYKRDTGRPVKSVFIGPCISKKGEAIREGASLIDSVITFEELGTLFIAKGINLANLNNNAVNFSDSEHPSKLAEHFCQAGGVGNAIKEHLKEKKEINLHTVAGIKNCKDLLKLVSKKKVTHDFIEGMGCVEGCVGGPKALVNHRVAKGVLKKKYRV</sequence>
<evidence type="ECO:0000256" key="2">
    <source>
        <dbReference type="ARBA" id="ARBA00023004"/>
    </source>
</evidence>
<dbReference type="eggNOG" id="COG1142">
    <property type="taxonomic scope" value="Bacteria"/>
</dbReference>
<keyword evidence="1" id="KW-0479">Metal-binding</keyword>
<dbReference type="Gene3D" id="3.30.70.20">
    <property type="match status" value="2"/>
</dbReference>
<dbReference type="GO" id="GO:0046872">
    <property type="term" value="F:metal ion binding"/>
    <property type="evidence" value="ECO:0007669"/>
    <property type="project" value="UniProtKB-KW"/>
</dbReference>
<dbReference type="PROSITE" id="PS51379">
    <property type="entry name" value="4FE4S_FER_2"/>
    <property type="match status" value="2"/>
</dbReference>
<dbReference type="PANTHER" id="PTHR11615">
    <property type="entry name" value="NITRATE, FORMATE, IRON DEHYDROGENASE"/>
    <property type="match status" value="1"/>
</dbReference>
<keyword evidence="2" id="KW-0408">Iron</keyword>
<evidence type="ECO:0000313" key="6">
    <source>
        <dbReference type="Proteomes" id="UP000005707"/>
    </source>
</evidence>
<proteinExistence type="predicted"/>
<dbReference type="Gene3D" id="3.40.950.10">
    <property type="entry name" value="Fe-only Hydrogenase (Larger Subunit), Chain L, domain 3"/>
    <property type="match status" value="1"/>
</dbReference>
<reference evidence="5 6" key="1">
    <citation type="journal article" date="2011" name="J. Bacteriol.">
        <title>Genome sequence of Haloplasma contractile, an unusual contractile bacterium from a deep-sea anoxic brine lake.</title>
        <authorList>
            <person name="Antunes A."/>
            <person name="Alam I."/>
            <person name="El Dorry H."/>
            <person name="Siam R."/>
            <person name="Robertson A."/>
            <person name="Bajic V.B."/>
            <person name="Stingl U."/>
        </authorList>
    </citation>
    <scope>NUCLEOTIDE SEQUENCE [LARGE SCALE GENOMIC DNA]</scope>
    <source>
        <strain evidence="5 6">SSD-17B</strain>
    </source>
</reference>
<evidence type="ECO:0000256" key="3">
    <source>
        <dbReference type="ARBA" id="ARBA00023014"/>
    </source>
</evidence>
<dbReference type="PROSITE" id="PS00198">
    <property type="entry name" value="4FE4S_FER_1"/>
    <property type="match status" value="1"/>
</dbReference>
<dbReference type="EC" id="1.12.7.2" evidence="5"/>
<dbReference type="InterPro" id="IPR009016">
    <property type="entry name" value="Fe_hydrogenase"/>
</dbReference>
<dbReference type="NCBIfam" id="TIGR04105">
    <property type="entry name" value="FeFe_hydrog_B1"/>
    <property type="match status" value="1"/>
</dbReference>
<dbReference type="InterPro" id="IPR004108">
    <property type="entry name" value="Fe_hydrogenase_lsu_C"/>
</dbReference>
<dbReference type="GO" id="GO:0008901">
    <property type="term" value="F:ferredoxin hydrogenase activity"/>
    <property type="evidence" value="ECO:0007669"/>
    <property type="project" value="UniProtKB-EC"/>
</dbReference>
<keyword evidence="5" id="KW-0560">Oxidoreductase</keyword>
<dbReference type="InterPro" id="IPR027631">
    <property type="entry name" value="Mono_FeFe_hydrog"/>
</dbReference>
<feature type="domain" description="4Fe-4S ferredoxin-type" evidence="4">
    <location>
        <begin position="187"/>
        <end position="216"/>
    </location>
</feature>
<dbReference type="GO" id="GO:0051536">
    <property type="term" value="F:iron-sulfur cluster binding"/>
    <property type="evidence" value="ECO:0007669"/>
    <property type="project" value="UniProtKB-KW"/>
</dbReference>
<dbReference type="Proteomes" id="UP000005707">
    <property type="component" value="Unassembled WGS sequence"/>
</dbReference>
<accession>F7PVZ3</accession>
<evidence type="ECO:0000259" key="4">
    <source>
        <dbReference type="PROSITE" id="PS51379"/>
    </source>
</evidence>
<dbReference type="InterPro" id="IPR017900">
    <property type="entry name" value="4Fe4S_Fe_S_CS"/>
</dbReference>
<evidence type="ECO:0000313" key="5">
    <source>
        <dbReference type="EMBL" id="ERJ12683.1"/>
    </source>
</evidence>
<dbReference type="EMBL" id="AFNU02000003">
    <property type="protein sequence ID" value="ERJ12683.1"/>
    <property type="molecule type" value="Genomic_DNA"/>
</dbReference>
<keyword evidence="6" id="KW-1185">Reference proteome</keyword>
<comment type="caution">
    <text evidence="5">The sequence shown here is derived from an EMBL/GenBank/DDBJ whole genome shotgun (WGS) entry which is preliminary data.</text>
</comment>
<dbReference type="OrthoDB" id="9798098at2"/>
<dbReference type="SUPFAM" id="SSF53920">
    <property type="entry name" value="Fe-only hydrogenase"/>
    <property type="match status" value="1"/>
</dbReference>
<reference evidence="5 6" key="2">
    <citation type="journal article" date="2013" name="PLoS ONE">
        <title>INDIGO - INtegrated Data Warehouse of MIcrobial GenOmes with Examples from the Red Sea Extremophiles.</title>
        <authorList>
            <person name="Alam I."/>
            <person name="Antunes A."/>
            <person name="Kamau A.A."/>
            <person name="Ba Alawi W."/>
            <person name="Kalkatawi M."/>
            <person name="Stingl U."/>
            <person name="Bajic V.B."/>
        </authorList>
    </citation>
    <scope>NUCLEOTIDE SEQUENCE [LARGE SCALE GENOMIC DNA]</scope>
    <source>
        <strain evidence="5 6">SSD-17B</strain>
    </source>
</reference>
<gene>
    <name evidence="5" type="ORF">HLPCO_001023</name>
</gene>
<dbReference type="STRING" id="1033810.HLPCO_001023"/>
<organism evidence="5 6">
    <name type="scientific">Haloplasma contractile SSD-17B</name>
    <dbReference type="NCBI Taxonomy" id="1033810"/>
    <lineage>
        <taxon>Bacteria</taxon>
        <taxon>Bacillati</taxon>
        <taxon>Mycoplasmatota</taxon>
        <taxon>Mollicutes</taxon>
        <taxon>Haloplasmatales</taxon>
        <taxon>Haloplasmataceae</taxon>
        <taxon>Haloplasma</taxon>
    </lineage>
</organism>
<keyword evidence="3" id="KW-0411">Iron-sulfur</keyword>
<dbReference type="InterPro" id="IPR017896">
    <property type="entry name" value="4Fe4S_Fe-S-bd"/>
</dbReference>
<dbReference type="AlphaFoldDB" id="F7PVZ3"/>
<dbReference type="SUPFAM" id="SSF54862">
    <property type="entry name" value="4Fe-4S ferredoxins"/>
    <property type="match status" value="1"/>
</dbReference>
<name>F7PVZ3_9MOLU</name>
<dbReference type="InParanoid" id="F7PVZ3"/>
<dbReference type="RefSeq" id="WP_008825907.1">
    <property type="nucleotide sequence ID" value="NZ_AFNU02000003.1"/>
</dbReference>